<dbReference type="Pfam" id="PF00521">
    <property type="entry name" value="DNA_topoisoIV"/>
    <property type="match status" value="2"/>
</dbReference>
<comment type="similarity">
    <text evidence="2">Belongs to the type II topoisomerase GyrA/ParC subunit family.</text>
</comment>
<evidence type="ECO:0000256" key="5">
    <source>
        <dbReference type="ARBA" id="ARBA00023125"/>
    </source>
</evidence>
<evidence type="ECO:0000256" key="1">
    <source>
        <dbReference type="ARBA" id="ARBA00000185"/>
    </source>
</evidence>
<dbReference type="PROSITE" id="PS52040">
    <property type="entry name" value="TOPO_IIA"/>
    <property type="match status" value="1"/>
</dbReference>
<evidence type="ECO:0000256" key="6">
    <source>
        <dbReference type="ARBA" id="ARBA00023235"/>
    </source>
</evidence>
<dbReference type="Proteomes" id="UP000782843">
    <property type="component" value="Unassembled WGS sequence"/>
</dbReference>
<dbReference type="InterPro" id="IPR013760">
    <property type="entry name" value="Topo_IIA-like_dom_sf"/>
</dbReference>
<organism evidence="10 11">
    <name type="scientific">Candidatus Dojkabacteria bacterium</name>
    <dbReference type="NCBI Taxonomy" id="2099670"/>
    <lineage>
        <taxon>Bacteria</taxon>
        <taxon>Candidatus Dojkabacteria</taxon>
    </lineage>
</organism>
<dbReference type="GO" id="GO:0005737">
    <property type="term" value="C:cytoplasm"/>
    <property type="evidence" value="ECO:0007669"/>
    <property type="project" value="TreeGrafter"/>
</dbReference>
<reference evidence="10" key="1">
    <citation type="submission" date="2020-04" db="EMBL/GenBank/DDBJ databases">
        <authorList>
            <person name="Zhang T."/>
        </authorList>
    </citation>
    <scope>NUCLEOTIDE SEQUENCE</scope>
    <source>
        <strain evidence="10">HKST-UBA10</strain>
    </source>
</reference>
<dbReference type="InterPro" id="IPR013758">
    <property type="entry name" value="Topo_IIA_A/C_ab"/>
</dbReference>
<dbReference type="Gene3D" id="3.30.1360.40">
    <property type="match status" value="1"/>
</dbReference>
<accession>A0A955RHN5</accession>
<dbReference type="EC" id="5.6.2.2" evidence="3"/>
<dbReference type="InterPro" id="IPR002205">
    <property type="entry name" value="Topo_IIA_dom_A"/>
</dbReference>
<keyword evidence="4 7" id="KW-0799">Topoisomerase</keyword>
<evidence type="ECO:0000256" key="2">
    <source>
        <dbReference type="ARBA" id="ARBA00008263"/>
    </source>
</evidence>
<evidence type="ECO:0000313" key="11">
    <source>
        <dbReference type="Proteomes" id="UP000782843"/>
    </source>
</evidence>
<dbReference type="InterPro" id="IPR013757">
    <property type="entry name" value="Topo_IIA_A_a_sf"/>
</dbReference>
<gene>
    <name evidence="10" type="ORF">KC660_01185</name>
</gene>
<dbReference type="AlphaFoldDB" id="A0A955RHN5"/>
<keyword evidence="6 7" id="KW-0413">Isomerase</keyword>
<dbReference type="FunFam" id="3.30.1360.40:FF:000002">
    <property type="entry name" value="DNA gyrase subunit A"/>
    <property type="match status" value="1"/>
</dbReference>
<dbReference type="CDD" id="cd00187">
    <property type="entry name" value="TOP4c"/>
    <property type="match status" value="1"/>
</dbReference>
<comment type="catalytic activity">
    <reaction evidence="1 7">
        <text>ATP-dependent breakage, passage and rejoining of double-stranded DNA.</text>
        <dbReference type="EC" id="5.6.2.2"/>
    </reaction>
</comment>
<dbReference type="SUPFAM" id="SSF101904">
    <property type="entry name" value="GyrA/ParC C-terminal domain-like"/>
    <property type="match status" value="1"/>
</dbReference>
<dbReference type="GO" id="GO:0003677">
    <property type="term" value="F:DNA binding"/>
    <property type="evidence" value="ECO:0007669"/>
    <property type="project" value="UniProtKB-UniRule"/>
</dbReference>
<dbReference type="InterPro" id="IPR050220">
    <property type="entry name" value="Type_II_DNA_Topoisomerases"/>
</dbReference>
<evidence type="ECO:0000256" key="8">
    <source>
        <dbReference type="SAM" id="Coils"/>
    </source>
</evidence>
<evidence type="ECO:0000256" key="3">
    <source>
        <dbReference type="ARBA" id="ARBA00012895"/>
    </source>
</evidence>
<feature type="domain" description="Topo IIA-type catalytic" evidence="9">
    <location>
        <begin position="43"/>
        <end position="552"/>
    </location>
</feature>
<dbReference type="PANTHER" id="PTHR43493:SF5">
    <property type="entry name" value="DNA GYRASE SUBUNIT A, CHLOROPLASTIC_MITOCHONDRIAL"/>
    <property type="match status" value="1"/>
</dbReference>
<dbReference type="GO" id="GO:0005524">
    <property type="term" value="F:ATP binding"/>
    <property type="evidence" value="ECO:0007669"/>
    <property type="project" value="InterPro"/>
</dbReference>
<dbReference type="SMART" id="SM00434">
    <property type="entry name" value="TOP4c"/>
    <property type="match status" value="1"/>
</dbReference>
<keyword evidence="5 7" id="KW-0238">DNA-binding</keyword>
<protein>
    <recommendedName>
        <fullName evidence="3">DNA topoisomerase (ATP-hydrolyzing)</fullName>
        <ecNumber evidence="3">5.6.2.2</ecNumber>
    </recommendedName>
</protein>
<evidence type="ECO:0000313" key="10">
    <source>
        <dbReference type="EMBL" id="MCA9382002.1"/>
    </source>
</evidence>
<dbReference type="GO" id="GO:0003918">
    <property type="term" value="F:DNA topoisomerase type II (double strand cut, ATP-hydrolyzing) activity"/>
    <property type="evidence" value="ECO:0007669"/>
    <property type="project" value="UniProtKB-EC"/>
</dbReference>
<evidence type="ECO:0000259" key="9">
    <source>
        <dbReference type="PROSITE" id="PS52040"/>
    </source>
</evidence>
<reference evidence="10" key="2">
    <citation type="journal article" date="2021" name="Microbiome">
        <title>Successional dynamics and alternative stable states in a saline activated sludge microbial community over 9 years.</title>
        <authorList>
            <person name="Wang Y."/>
            <person name="Ye J."/>
            <person name="Ju F."/>
            <person name="Liu L."/>
            <person name="Boyd J.A."/>
            <person name="Deng Y."/>
            <person name="Parks D.H."/>
            <person name="Jiang X."/>
            <person name="Yin X."/>
            <person name="Woodcroft B.J."/>
            <person name="Tyson G.W."/>
            <person name="Hugenholtz P."/>
            <person name="Polz M.F."/>
            <person name="Zhang T."/>
        </authorList>
    </citation>
    <scope>NUCLEOTIDE SEQUENCE</scope>
    <source>
        <strain evidence="10">HKST-UBA10</strain>
    </source>
</reference>
<dbReference type="Gene3D" id="3.90.199.10">
    <property type="entry name" value="Topoisomerase II, domain 5"/>
    <property type="match status" value="2"/>
</dbReference>
<feature type="active site" description="O-(5'-phospho-DNA)-tyrosine intermediate" evidence="7">
    <location>
        <position position="131"/>
    </location>
</feature>
<keyword evidence="8" id="KW-0175">Coiled coil</keyword>
<dbReference type="PANTHER" id="PTHR43493">
    <property type="entry name" value="DNA GYRASE/TOPOISOMERASE SUBUNIT A"/>
    <property type="match status" value="1"/>
</dbReference>
<dbReference type="InterPro" id="IPR035516">
    <property type="entry name" value="Gyrase/topoIV_suA_C"/>
</dbReference>
<evidence type="ECO:0000256" key="4">
    <source>
        <dbReference type="ARBA" id="ARBA00023029"/>
    </source>
</evidence>
<dbReference type="Gene3D" id="1.10.268.10">
    <property type="entry name" value="Topoisomerase, domain 3"/>
    <property type="match status" value="1"/>
</dbReference>
<dbReference type="GO" id="GO:0006265">
    <property type="term" value="P:DNA topological change"/>
    <property type="evidence" value="ECO:0007669"/>
    <property type="project" value="UniProtKB-UniRule"/>
</dbReference>
<comment type="caution">
    <text evidence="10">The sequence shown here is derived from an EMBL/GenBank/DDBJ whole genome shotgun (WGS) entry which is preliminary data.</text>
</comment>
<dbReference type="EMBL" id="JAGQLG010000041">
    <property type="protein sequence ID" value="MCA9382002.1"/>
    <property type="molecule type" value="Genomic_DNA"/>
</dbReference>
<sequence>MEENEEQQAREGDTPNLRGINIVDEMKSSYINYAMSVIVSRALPDVKDGLKPVQRRILYSMYKLGIHSNKPYKKSARTIGDVLAKYHPHGDTSVYDAMARLAQDFNTRYLLVDGQGNFGSIDGDPPAAMRYTESRIHKLGMELLYGLDKETIDYSPNYDGTTKEPSILPANFPNILVNGAEGIAVGMATKIPPHNLGEVIDALIAMLKEGNKWEGIDKWKWQAEEFEKYKESVIASGEGQINIPKHGIFPTFETDLTATDLMEYIKGPDFPTGGTIYDVTETEAMYSSGKGRILMKAVASIQETKSGRFEIIVTELPYQVNKARLVGKIADLVRDKKIEGISDLRDESAREGIRIAIDLKRDAKPKTVLNKLYKYTEMQKAFNANVLALVNGEPKVLTLTRILELYITHRQEVNLRSTYSDLLKAREREHILEGLMIALANLDEVIKTIRESKTQELAKTNLIKRFKLSEIQAQAILDMQLRRLAALERLKIEQEYKEIQALIKELETIMASPDRILEIINQQLLEVKEKYADKRRTKVYKGKVDEISEEDLVAKEETIVTISEKGYIKRIPPNVYET</sequence>
<dbReference type="SUPFAM" id="SSF56719">
    <property type="entry name" value="Type II DNA topoisomerase"/>
    <property type="match status" value="1"/>
</dbReference>
<proteinExistence type="inferred from homology"/>
<feature type="coiled-coil region" evidence="8">
    <location>
        <begin position="489"/>
        <end position="537"/>
    </location>
</feature>
<feature type="non-terminal residue" evidence="10">
    <location>
        <position position="578"/>
    </location>
</feature>
<evidence type="ECO:0000256" key="7">
    <source>
        <dbReference type="PROSITE-ProRule" id="PRU01384"/>
    </source>
</evidence>
<name>A0A955RHN5_9BACT</name>
<dbReference type="GO" id="GO:0009330">
    <property type="term" value="C:DNA topoisomerase type II (double strand cut, ATP-hydrolyzing) complex"/>
    <property type="evidence" value="ECO:0007669"/>
    <property type="project" value="TreeGrafter"/>
</dbReference>
<dbReference type="FunFam" id="1.10.268.10:FF:000001">
    <property type="entry name" value="DNA gyrase subunit A"/>
    <property type="match status" value="1"/>
</dbReference>